<accession>L9ZQ14</accession>
<dbReference type="OrthoDB" id="275334at2157"/>
<evidence type="ECO:0000256" key="1">
    <source>
        <dbReference type="SAM" id="MobiDB-lite"/>
    </source>
</evidence>
<dbReference type="EMBL" id="AOIM01000039">
    <property type="protein sequence ID" value="ELY88171.1"/>
    <property type="molecule type" value="Genomic_DNA"/>
</dbReference>
<dbReference type="PATRIC" id="fig|1227493.4.peg.3153"/>
<evidence type="ECO:0008006" key="4">
    <source>
        <dbReference type="Google" id="ProtNLM"/>
    </source>
</evidence>
<feature type="region of interest" description="Disordered" evidence="1">
    <location>
        <begin position="1"/>
        <end position="20"/>
    </location>
</feature>
<dbReference type="STRING" id="1227493.C483_15691"/>
<evidence type="ECO:0000313" key="3">
    <source>
        <dbReference type="Proteomes" id="UP000011519"/>
    </source>
</evidence>
<gene>
    <name evidence="2" type="ORF">C483_15691</name>
</gene>
<evidence type="ECO:0000313" key="2">
    <source>
        <dbReference type="EMBL" id="ELY88171.1"/>
    </source>
</evidence>
<dbReference type="AlphaFoldDB" id="L9ZQ14"/>
<proteinExistence type="predicted"/>
<name>L9ZQ14_9EURY</name>
<sequence>MTPPPSVESERDGESDPQADQPVVTADALATHIVCPRQYEFAFERPLSARETSTDRVRDRRRQLLRRSIIAGLRSDAGTEDGRVEAALEWLDHEWRQASAGDRQPYIADAQEQYDADALAAAVEAYFANGGHEHAERLVEADSVVSYERDGIRYEATVDAVVERDRGYLGIRYVPTLHGVLQVSWSDTHVREFVDGQSYYPQQIGSFVRAGVAIRGLKAEYGFDLPCDFAYVAPLAESRPAYESESGVRVDVEQRHFEDAFEEETRDLVDLIEERATAIGDGKTDPRAWRFEKIIDSACQYCAYQDACPDRMGAELAFVDREPTRGECGGRGEIDD</sequence>
<reference evidence="2 3" key="1">
    <citation type="journal article" date="2014" name="PLoS Genet.">
        <title>Phylogenetically driven sequencing of extremely halophilic archaea reveals strategies for static and dynamic osmo-response.</title>
        <authorList>
            <person name="Becker E.A."/>
            <person name="Seitzer P.M."/>
            <person name="Tritt A."/>
            <person name="Larsen D."/>
            <person name="Krusor M."/>
            <person name="Yao A.I."/>
            <person name="Wu D."/>
            <person name="Madern D."/>
            <person name="Eisen J.A."/>
            <person name="Darling A.E."/>
            <person name="Facciotti M.T."/>
        </authorList>
    </citation>
    <scope>NUCLEOTIDE SEQUENCE [LARGE SCALE GENOMIC DNA]</scope>
    <source>
        <strain evidence="2 3">JCM 10989</strain>
    </source>
</reference>
<keyword evidence="3" id="KW-1185">Reference proteome</keyword>
<comment type="caution">
    <text evidence="2">The sequence shown here is derived from an EMBL/GenBank/DDBJ whole genome shotgun (WGS) entry which is preliminary data.</text>
</comment>
<dbReference type="RefSeq" id="WP_006654287.1">
    <property type="nucleotide sequence ID" value="NZ_AOIM01000039.1"/>
</dbReference>
<dbReference type="Proteomes" id="UP000011519">
    <property type="component" value="Unassembled WGS sequence"/>
</dbReference>
<organism evidence="2 3">
    <name type="scientific">Natrialba hulunbeirensis JCM 10989</name>
    <dbReference type="NCBI Taxonomy" id="1227493"/>
    <lineage>
        <taxon>Archaea</taxon>
        <taxon>Methanobacteriati</taxon>
        <taxon>Methanobacteriota</taxon>
        <taxon>Stenosarchaea group</taxon>
        <taxon>Halobacteria</taxon>
        <taxon>Halobacteriales</taxon>
        <taxon>Natrialbaceae</taxon>
        <taxon>Natrialba</taxon>
    </lineage>
</organism>
<protein>
    <recommendedName>
        <fullName evidence="4">PD-(D/E)XK endonuclease-like domain-containing protein</fullName>
    </recommendedName>
</protein>